<dbReference type="Pfam" id="PF07362">
    <property type="entry name" value="CcdA"/>
    <property type="match status" value="1"/>
</dbReference>
<keyword evidence="3" id="KW-1185">Reference proteome</keyword>
<dbReference type="Proteomes" id="UP000286678">
    <property type="component" value="Unassembled WGS sequence"/>
</dbReference>
<evidence type="ECO:0000256" key="1">
    <source>
        <dbReference type="ARBA" id="ARBA00022649"/>
    </source>
</evidence>
<dbReference type="RefSeq" id="WP_126834825.1">
    <property type="nucleotide sequence ID" value="NZ_PIPT01000011.1"/>
</dbReference>
<gene>
    <name evidence="2" type="ORF">CWE21_12775</name>
</gene>
<comment type="caution">
    <text evidence="2">The sequence shown here is derived from an EMBL/GenBank/DDBJ whole genome shotgun (WGS) entry which is preliminary data.</text>
</comment>
<name>A0A432XB77_9GAMM</name>
<organism evidence="2 3">
    <name type="scientific">Pseudidiomarina aquimaris</name>
    <dbReference type="NCBI Taxonomy" id="641841"/>
    <lineage>
        <taxon>Bacteria</taxon>
        <taxon>Pseudomonadati</taxon>
        <taxon>Pseudomonadota</taxon>
        <taxon>Gammaproteobacteria</taxon>
        <taxon>Alteromonadales</taxon>
        <taxon>Idiomarinaceae</taxon>
        <taxon>Pseudidiomarina</taxon>
    </lineage>
</organism>
<dbReference type="EMBL" id="PIPT01000011">
    <property type="protein sequence ID" value="RUO46008.1"/>
    <property type="molecule type" value="Genomic_DNA"/>
</dbReference>
<evidence type="ECO:0000313" key="3">
    <source>
        <dbReference type="Proteomes" id="UP000286678"/>
    </source>
</evidence>
<sequence>MAKNKSISRGHHFEQWLKDNAKAIEAYNEKVEASGTFSDSVRKF</sequence>
<dbReference type="OrthoDB" id="9815501at2"/>
<proteinExistence type="predicted"/>
<evidence type="ECO:0000313" key="2">
    <source>
        <dbReference type="EMBL" id="RUO46008.1"/>
    </source>
</evidence>
<accession>A0A432XB77</accession>
<keyword evidence="1" id="KW-1277">Toxin-antitoxin system</keyword>
<protein>
    <submittedName>
        <fullName evidence="2">Uncharacterized protein</fullName>
    </submittedName>
</protein>
<dbReference type="AlphaFoldDB" id="A0A432XB77"/>
<dbReference type="InterPro" id="IPR009956">
    <property type="entry name" value="Post-segregation_anti-tox_CcdA"/>
</dbReference>
<reference evidence="3" key="1">
    <citation type="journal article" date="2018" name="Front. Microbiol.">
        <title>Genome-Based Analysis Reveals the Taxonomy and Diversity of the Family Idiomarinaceae.</title>
        <authorList>
            <person name="Liu Y."/>
            <person name="Lai Q."/>
            <person name="Shao Z."/>
        </authorList>
    </citation>
    <scope>NUCLEOTIDE SEQUENCE [LARGE SCALE GENOMIC DNA]</scope>
    <source>
        <strain evidence="3">SW15</strain>
    </source>
</reference>